<reference evidence="4" key="1">
    <citation type="journal article" date="2023" name="Antimicrob Resist Infect Control">
        <title>Sanitary installations and wastewater plumbing as reservoir for the long-term circulation and transmission of carbapenemase producing Citrobacter freundii clones in a hospital setting.</title>
        <authorList>
            <person name="Hamerlinck H."/>
            <person name="Aerssens A."/>
            <person name="Boelens J."/>
            <person name="Dehaene A."/>
            <person name="McMahon M."/>
            <person name="Messiaen A.S."/>
            <person name="Vandendriessche S."/>
            <person name="Velghe A."/>
            <person name="Leroux-Roels I."/>
            <person name="Verhasselt B."/>
        </authorList>
    </citation>
    <scope>NUCLEOTIDE SEQUENCE</scope>
    <source>
        <strain evidence="4">UZG-GERCF-220920-Env23</strain>
    </source>
</reference>
<evidence type="ECO:0000313" key="5">
    <source>
        <dbReference type="Proteomes" id="UP001169985"/>
    </source>
</evidence>
<dbReference type="Proteomes" id="UP001169985">
    <property type="component" value="Unassembled WGS sequence"/>
</dbReference>
<comment type="caution">
    <text evidence="4">The sequence shown here is derived from an EMBL/GenBank/DDBJ whole genome shotgun (WGS) entry which is preliminary data.</text>
</comment>
<protein>
    <submittedName>
        <fullName evidence="4">Phage major capsid protein</fullName>
    </submittedName>
</protein>
<dbReference type="InterPro" id="IPR024455">
    <property type="entry name" value="Phage_capsid"/>
</dbReference>
<evidence type="ECO:0000259" key="3">
    <source>
        <dbReference type="Pfam" id="PF05065"/>
    </source>
</evidence>
<feature type="domain" description="Phage capsid-like C-terminal" evidence="3">
    <location>
        <begin position="115"/>
        <end position="397"/>
    </location>
</feature>
<sequence length="402" mass="44028">MSVDVKDVEQVAQELQAKFDAFKEKNDKRLEAVEQEKGKLAGEVETLNGKLSELDELKSALEEELKQVKRPAGGPQSKSASEHKTAFIGFMRKGKDDGLRELERKTLQVGVDEDGGYAVPEELDRTILNLLKDEVVMRQEATTITVGGANYKKLVNLGGTASGWVGETDARPETDASKLGQIEPFMGEIYGNPQATQTMLDDAFFNVEDWINSELAIEFAEQEEIAFTSGNGTKKPKGFLAYASTLDPDKTRAFGTLQHILSGAAAGVTADAIIKLVYTLRKVHRNGAKFMMNNNSLFAIRILKDSEGNYLWRPGLELGQPSSLAGYGVAENEQMPDIAADAKAIAFGNFKRGYTIVDRIGTRILRDPYTKKPFVGFYTTKRTGGMLVDSQAIKLLQIGTGA</sequence>
<reference evidence="4" key="2">
    <citation type="submission" date="2023-01" db="EMBL/GenBank/DDBJ databases">
        <authorList>
            <person name="Hamerlinck H."/>
            <person name="Aerssens A."/>
            <person name="Boelens J."/>
            <person name="Messiaen A.-S."/>
            <person name="Vandendriessche S."/>
            <person name="Velghe A."/>
            <person name="Verhasselt B."/>
            <person name="Leroux-Roels I."/>
        </authorList>
    </citation>
    <scope>NUCLEOTIDE SEQUENCE</scope>
    <source>
        <strain evidence="4">UZG-GERCF-220920-Env23</strain>
    </source>
</reference>
<evidence type="ECO:0000256" key="1">
    <source>
        <dbReference type="ARBA" id="ARBA00004328"/>
    </source>
</evidence>
<proteinExistence type="predicted"/>
<keyword evidence="2" id="KW-0175">Coiled coil</keyword>
<evidence type="ECO:0000256" key="2">
    <source>
        <dbReference type="SAM" id="Coils"/>
    </source>
</evidence>
<organism evidence="4 5">
    <name type="scientific">Citrobacter portucalensis</name>
    <dbReference type="NCBI Taxonomy" id="1639133"/>
    <lineage>
        <taxon>Bacteria</taxon>
        <taxon>Pseudomonadati</taxon>
        <taxon>Pseudomonadota</taxon>
        <taxon>Gammaproteobacteria</taxon>
        <taxon>Enterobacterales</taxon>
        <taxon>Enterobacteriaceae</taxon>
        <taxon>Citrobacter</taxon>
        <taxon>Citrobacter freundii complex</taxon>
    </lineage>
</organism>
<comment type="subcellular location">
    <subcellularLocation>
        <location evidence="1">Virion</location>
    </subcellularLocation>
</comment>
<gene>
    <name evidence="4" type="ORF">PEY55_24885</name>
</gene>
<dbReference type="Pfam" id="PF05065">
    <property type="entry name" value="Phage_capsid"/>
    <property type="match status" value="1"/>
</dbReference>
<accession>A0AAW7M0T6</accession>
<dbReference type="AlphaFoldDB" id="A0AAW7M0T6"/>
<dbReference type="Gene3D" id="3.30.2400.10">
    <property type="entry name" value="Major capsid protein gp5"/>
    <property type="match status" value="1"/>
</dbReference>
<feature type="coiled-coil region" evidence="2">
    <location>
        <begin position="5"/>
        <end position="67"/>
    </location>
</feature>
<dbReference type="SUPFAM" id="SSF56563">
    <property type="entry name" value="Major capsid protein gp5"/>
    <property type="match status" value="1"/>
</dbReference>
<dbReference type="EMBL" id="JAQIHS010000047">
    <property type="protein sequence ID" value="MDN4371498.1"/>
    <property type="molecule type" value="Genomic_DNA"/>
</dbReference>
<dbReference type="InterPro" id="IPR054612">
    <property type="entry name" value="Phage_capsid-like_C"/>
</dbReference>
<evidence type="ECO:0000313" key="4">
    <source>
        <dbReference type="EMBL" id="MDN4371498.1"/>
    </source>
</evidence>
<dbReference type="Gene3D" id="3.30.2320.10">
    <property type="entry name" value="hypothetical protein PF0899 domain"/>
    <property type="match status" value="1"/>
</dbReference>
<dbReference type="NCBIfam" id="TIGR01554">
    <property type="entry name" value="major_cap_HK97"/>
    <property type="match status" value="1"/>
</dbReference>
<name>A0AAW7M0T6_9ENTR</name>